<name>A0A833RJB8_9HYME</name>
<comment type="caution">
    <text evidence="10">The sequence shown here is derived from an EMBL/GenBank/DDBJ whole genome shotgun (WGS) entry which is preliminary data.</text>
</comment>
<evidence type="ECO:0000256" key="1">
    <source>
        <dbReference type="ARBA" id="ARBA00004138"/>
    </source>
</evidence>
<comment type="subcellular location">
    <subcellularLocation>
        <location evidence="1">Cell projection</location>
        <location evidence="1">Cilium</location>
    </subcellularLocation>
    <subcellularLocation>
        <location evidence="2">Cytoplasm</location>
        <location evidence="2">Cytoskeleton</location>
    </subcellularLocation>
</comment>
<dbReference type="AlphaFoldDB" id="A0A833RJB8"/>
<evidence type="ECO:0000313" key="10">
    <source>
        <dbReference type="EMBL" id="KAF3429739.1"/>
    </source>
</evidence>
<dbReference type="Pfam" id="PF25828">
    <property type="entry name" value="CC_Cfap43"/>
    <property type="match status" value="1"/>
</dbReference>
<keyword evidence="8" id="KW-0966">Cell projection</keyword>
<evidence type="ECO:0000256" key="9">
    <source>
        <dbReference type="SAM" id="Coils"/>
    </source>
</evidence>
<evidence type="ECO:0000256" key="7">
    <source>
        <dbReference type="ARBA" id="ARBA00023212"/>
    </source>
</evidence>
<keyword evidence="4" id="KW-0853">WD repeat</keyword>
<evidence type="ECO:0000256" key="8">
    <source>
        <dbReference type="ARBA" id="ARBA00023273"/>
    </source>
</evidence>
<keyword evidence="6 9" id="KW-0175">Coiled coil</keyword>
<dbReference type="GO" id="GO:0060271">
    <property type="term" value="P:cilium assembly"/>
    <property type="evidence" value="ECO:0007669"/>
    <property type="project" value="TreeGrafter"/>
</dbReference>
<evidence type="ECO:0000256" key="4">
    <source>
        <dbReference type="ARBA" id="ARBA00022574"/>
    </source>
</evidence>
<organism evidence="10 11">
    <name type="scientific">Frieseomelitta varia</name>
    <dbReference type="NCBI Taxonomy" id="561572"/>
    <lineage>
        <taxon>Eukaryota</taxon>
        <taxon>Metazoa</taxon>
        <taxon>Ecdysozoa</taxon>
        <taxon>Arthropoda</taxon>
        <taxon>Hexapoda</taxon>
        <taxon>Insecta</taxon>
        <taxon>Pterygota</taxon>
        <taxon>Neoptera</taxon>
        <taxon>Endopterygota</taxon>
        <taxon>Hymenoptera</taxon>
        <taxon>Apocrita</taxon>
        <taxon>Aculeata</taxon>
        <taxon>Apoidea</taxon>
        <taxon>Anthophila</taxon>
        <taxon>Apidae</taxon>
        <taxon>Frieseomelitta</taxon>
    </lineage>
</organism>
<sequence>MIREFSSSVKDFDDQLNELSGEKINVERSILSQRLSKVQAILQHRKIVRKRREIRRVIESVLVPATKEARNLAEERDSFEMGVAELRVSYENACKRDKQLEMKFRTEFTEVKPSILEKLLRHYRKRPKLLTAHGSVALLAELAACVVEQRHSDILPRECSNYLRTLDELDVMPEALTSRLERNYWRLLCNLRRLKVEAEIKVKSCAIELAEAEQSLAFLRNACSIGREKVDRCKQTIERLEKSFANLTQDREVALLLKMNQICVQAKGDPRTDWKDAVLTPQEELQRANQAITKAERQRSLALRRVIDIKEIVSFEEWRHAREKKRMENLQEYARDLDLIKVLRFL</sequence>
<keyword evidence="11" id="KW-1185">Reference proteome</keyword>
<dbReference type="PANTHER" id="PTHR14885:SF1">
    <property type="entry name" value="CILIA- AND FLAGELLA-ASSOCIATED PROTEIN 43"/>
    <property type="match status" value="1"/>
</dbReference>
<protein>
    <submittedName>
        <fullName evidence="10">Uncharacterized protein</fullName>
    </submittedName>
</protein>
<gene>
    <name evidence="10" type="ORF">E2986_13744</name>
</gene>
<dbReference type="Proteomes" id="UP000655588">
    <property type="component" value="Unassembled WGS sequence"/>
</dbReference>
<evidence type="ECO:0000256" key="2">
    <source>
        <dbReference type="ARBA" id="ARBA00004245"/>
    </source>
</evidence>
<keyword evidence="3" id="KW-0963">Cytoplasm</keyword>
<keyword evidence="5" id="KW-0677">Repeat</keyword>
<keyword evidence="7" id="KW-0206">Cytoskeleton</keyword>
<feature type="coiled-coil region" evidence="9">
    <location>
        <begin position="195"/>
        <end position="250"/>
    </location>
</feature>
<evidence type="ECO:0000313" key="11">
    <source>
        <dbReference type="Proteomes" id="UP000655588"/>
    </source>
</evidence>
<proteinExistence type="predicted"/>
<evidence type="ECO:0000256" key="3">
    <source>
        <dbReference type="ARBA" id="ARBA00022490"/>
    </source>
</evidence>
<evidence type="ECO:0000256" key="6">
    <source>
        <dbReference type="ARBA" id="ARBA00023054"/>
    </source>
</evidence>
<dbReference type="EMBL" id="WNWW01000146">
    <property type="protein sequence ID" value="KAF3429739.1"/>
    <property type="molecule type" value="Genomic_DNA"/>
</dbReference>
<reference evidence="10" key="1">
    <citation type="submission" date="2019-11" db="EMBL/GenBank/DDBJ databases">
        <title>The nuclear and mitochondrial genomes of Frieseomelitta varia - a highly eusocial stingless bee (Meliponini) with a permanently sterile worker caste.</title>
        <authorList>
            <person name="Freitas F.C.P."/>
            <person name="Lourenco A.P."/>
            <person name="Nunes F.M.F."/>
            <person name="Paschoal A.R."/>
            <person name="Abreu F.C.P."/>
            <person name="Barbin F.O."/>
            <person name="Bataglia L."/>
            <person name="Cardoso-Junior C.A.M."/>
            <person name="Cervoni M.S."/>
            <person name="Silva S.R."/>
            <person name="Dalarmi F."/>
            <person name="Del Lama M.A."/>
            <person name="Depintor T.S."/>
            <person name="Ferreira K.M."/>
            <person name="Goria P.S."/>
            <person name="Jaskot M.C."/>
            <person name="Lago D.C."/>
            <person name="Luna-Lucena D."/>
            <person name="Moda L.M."/>
            <person name="Nascimento L."/>
            <person name="Pedrino M."/>
            <person name="Rabico F.O."/>
            <person name="Sanches F.C."/>
            <person name="Santos D.E."/>
            <person name="Santos C.G."/>
            <person name="Vieira J."/>
            <person name="Lopes T.F."/>
            <person name="Barchuk A.R."/>
            <person name="Hartfelder K."/>
            <person name="Simoes Z.L.P."/>
            <person name="Bitondi M.M.G."/>
            <person name="Pinheiro D.G."/>
        </authorList>
    </citation>
    <scope>NUCLEOTIDE SEQUENCE</scope>
    <source>
        <strain evidence="10">USP_RPSP 00005682</strain>
        <tissue evidence="10">Whole individual</tissue>
    </source>
</reference>
<dbReference type="GO" id="GO:0005930">
    <property type="term" value="C:axoneme"/>
    <property type="evidence" value="ECO:0007669"/>
    <property type="project" value="TreeGrafter"/>
</dbReference>
<accession>A0A833RJB8</accession>
<evidence type="ECO:0000256" key="5">
    <source>
        <dbReference type="ARBA" id="ARBA00022737"/>
    </source>
</evidence>
<dbReference type="PANTHER" id="PTHR14885">
    <property type="entry name" value="CILIA- AND FLAGELLA-ASSOCIATED PROTEIN 43-RELATED"/>
    <property type="match status" value="1"/>
</dbReference>